<dbReference type="GO" id="GO:0035435">
    <property type="term" value="P:phosphate ion transmembrane transport"/>
    <property type="evidence" value="ECO:0007669"/>
    <property type="project" value="InterPro"/>
</dbReference>
<evidence type="ECO:0000256" key="5">
    <source>
        <dbReference type="ARBA" id="ARBA00022692"/>
    </source>
</evidence>
<evidence type="ECO:0000256" key="4">
    <source>
        <dbReference type="ARBA" id="ARBA00022475"/>
    </source>
</evidence>
<organism evidence="10 11">
    <name type="scientific">Thermosporothrix hazakensis</name>
    <dbReference type="NCBI Taxonomy" id="644383"/>
    <lineage>
        <taxon>Bacteria</taxon>
        <taxon>Bacillati</taxon>
        <taxon>Chloroflexota</taxon>
        <taxon>Ktedonobacteria</taxon>
        <taxon>Ktedonobacterales</taxon>
        <taxon>Thermosporotrichaceae</taxon>
        <taxon>Thermosporothrix</taxon>
    </lineage>
</organism>
<feature type="transmembrane region" description="Helical" evidence="8">
    <location>
        <begin position="38"/>
        <end position="60"/>
    </location>
</feature>
<evidence type="ECO:0000259" key="9">
    <source>
        <dbReference type="PROSITE" id="PS50928"/>
    </source>
</evidence>
<dbReference type="GO" id="GO:0005315">
    <property type="term" value="F:phosphate transmembrane transporter activity"/>
    <property type="evidence" value="ECO:0007669"/>
    <property type="project" value="InterPro"/>
</dbReference>
<dbReference type="SUPFAM" id="SSF161098">
    <property type="entry name" value="MetI-like"/>
    <property type="match status" value="1"/>
</dbReference>
<evidence type="ECO:0000256" key="8">
    <source>
        <dbReference type="RuleBase" id="RU363043"/>
    </source>
</evidence>
<keyword evidence="11" id="KW-1185">Reference proteome</keyword>
<dbReference type="RefSeq" id="WP_111326525.1">
    <property type="nucleotide sequence ID" value="NZ_BIFX01000001.1"/>
</dbReference>
<feature type="transmembrane region" description="Helical" evidence="8">
    <location>
        <begin position="130"/>
        <end position="149"/>
    </location>
</feature>
<dbReference type="PANTHER" id="PTHR43470:SF4">
    <property type="entry name" value="ABC TRANSPORTER PERMEASE PROTEIN YQGI-RELATED"/>
    <property type="match status" value="1"/>
</dbReference>
<dbReference type="AlphaFoldDB" id="A0A326TRD3"/>
<dbReference type="Pfam" id="PF00528">
    <property type="entry name" value="BPD_transp_1"/>
    <property type="match status" value="1"/>
</dbReference>
<name>A0A326TRD3_THEHA</name>
<evidence type="ECO:0000313" key="10">
    <source>
        <dbReference type="EMBL" id="PZW19207.1"/>
    </source>
</evidence>
<keyword evidence="6 8" id="KW-1133">Transmembrane helix</keyword>
<keyword evidence="5 8" id="KW-0812">Transmembrane</keyword>
<feature type="transmembrane region" description="Helical" evidence="8">
    <location>
        <begin position="88"/>
        <end position="110"/>
    </location>
</feature>
<feature type="domain" description="ABC transmembrane type-1" evidence="9">
    <location>
        <begin position="84"/>
        <end position="298"/>
    </location>
</feature>
<comment type="subcellular location">
    <subcellularLocation>
        <location evidence="1 8">Cell membrane</location>
        <topology evidence="1 8">Multi-pass membrane protein</topology>
    </subcellularLocation>
</comment>
<feature type="transmembrane region" description="Helical" evidence="8">
    <location>
        <begin position="278"/>
        <end position="298"/>
    </location>
</feature>
<dbReference type="InterPro" id="IPR035906">
    <property type="entry name" value="MetI-like_sf"/>
</dbReference>
<dbReference type="InterPro" id="IPR005672">
    <property type="entry name" value="Phosphate_PstA"/>
</dbReference>
<dbReference type="EMBL" id="QKUF01000051">
    <property type="protein sequence ID" value="PZW19207.1"/>
    <property type="molecule type" value="Genomic_DNA"/>
</dbReference>
<evidence type="ECO:0000256" key="2">
    <source>
        <dbReference type="ARBA" id="ARBA00007069"/>
    </source>
</evidence>
<dbReference type="OrthoDB" id="9785113at2"/>
<dbReference type="PROSITE" id="PS50928">
    <property type="entry name" value="ABC_TM1"/>
    <property type="match status" value="1"/>
</dbReference>
<proteinExistence type="inferred from homology"/>
<dbReference type="PANTHER" id="PTHR43470">
    <property type="entry name" value="PHOSPHATE TRANSPORT SYSTEM PERMEASE PROTEIN PSTA-RELATED"/>
    <property type="match status" value="1"/>
</dbReference>
<dbReference type="Proteomes" id="UP000248806">
    <property type="component" value="Unassembled WGS sequence"/>
</dbReference>
<protein>
    <recommendedName>
        <fullName evidence="8">Phosphate transport system permease protein PstA</fullName>
    </recommendedName>
</protein>
<comment type="caution">
    <text evidence="10">The sequence shown here is derived from an EMBL/GenBank/DDBJ whole genome shotgun (WGS) entry which is preliminary data.</text>
</comment>
<evidence type="ECO:0000256" key="3">
    <source>
        <dbReference type="ARBA" id="ARBA00022448"/>
    </source>
</evidence>
<dbReference type="GO" id="GO:0005886">
    <property type="term" value="C:plasma membrane"/>
    <property type="evidence" value="ECO:0007669"/>
    <property type="project" value="UniProtKB-SubCell"/>
</dbReference>
<dbReference type="NCBIfam" id="TIGR00974">
    <property type="entry name" value="3a0107s02c"/>
    <property type="match status" value="1"/>
</dbReference>
<evidence type="ECO:0000256" key="1">
    <source>
        <dbReference type="ARBA" id="ARBA00004651"/>
    </source>
</evidence>
<dbReference type="Gene3D" id="1.10.3720.10">
    <property type="entry name" value="MetI-like"/>
    <property type="match status" value="1"/>
</dbReference>
<keyword evidence="3" id="KW-0813">Transport</keyword>
<keyword evidence="4 8" id="KW-1003">Cell membrane</keyword>
<dbReference type="CDD" id="cd06261">
    <property type="entry name" value="TM_PBP2"/>
    <property type="match status" value="1"/>
</dbReference>
<gene>
    <name evidence="10" type="ORF">EI42_06188</name>
</gene>
<comment type="similarity">
    <text evidence="2 8">Belongs to the binding-protein-dependent transport system permease family. CysTW subfamily.</text>
</comment>
<keyword evidence="7 8" id="KW-0472">Membrane</keyword>
<evidence type="ECO:0000313" key="11">
    <source>
        <dbReference type="Proteomes" id="UP000248806"/>
    </source>
</evidence>
<accession>A0A326TRD3</accession>
<dbReference type="InterPro" id="IPR000515">
    <property type="entry name" value="MetI-like"/>
</dbReference>
<feature type="transmembrane region" description="Helical" evidence="8">
    <location>
        <begin position="198"/>
        <end position="218"/>
    </location>
</feature>
<evidence type="ECO:0000256" key="6">
    <source>
        <dbReference type="ARBA" id="ARBA00022989"/>
    </source>
</evidence>
<sequence>MSVSREAQPIVAQPERRHITDLKRVARRLHRNDRVATVLLWGIGGFVALLFIGIIIKLLVDGMPALVKPSFFLGTDDADIAKQIFNTFYLLILTEAFLFPIALAAAIYLVEYAPQGKLVATIHFAAETLAGVPSLVLGMFGFLVFGIYMQLGISRLSGALTLLCLNFPLALRLFEEALSSVPRELREAGLAMGASKWYVIRTVVLPSAVPGIITGLILTAGKIIGESAALLFTMGTFSPANVFTLNPLIGSDTLTTRLYYVKGPGAGQTGLEPMQETALAAGIAAVLIVVLFVINIGARALGRALQKKWTAA</sequence>
<evidence type="ECO:0000256" key="7">
    <source>
        <dbReference type="ARBA" id="ARBA00023136"/>
    </source>
</evidence>
<feature type="transmembrane region" description="Helical" evidence="8">
    <location>
        <begin position="230"/>
        <end position="249"/>
    </location>
</feature>
<reference evidence="10 11" key="1">
    <citation type="submission" date="2018-06" db="EMBL/GenBank/DDBJ databases">
        <title>Genomic Encyclopedia of Archaeal and Bacterial Type Strains, Phase II (KMG-II): from individual species to whole genera.</title>
        <authorList>
            <person name="Goeker M."/>
        </authorList>
    </citation>
    <scope>NUCLEOTIDE SEQUENCE [LARGE SCALE GENOMIC DNA]</scope>
    <source>
        <strain evidence="10 11">ATCC BAA-1881</strain>
    </source>
</reference>